<keyword evidence="1" id="KW-0328">Glycosyltransferase</keyword>
<dbReference type="Gene3D" id="3.40.50.2000">
    <property type="entry name" value="Glycogen Phosphorylase B"/>
    <property type="match status" value="2"/>
</dbReference>
<dbReference type="Proteomes" id="UP000765802">
    <property type="component" value="Unassembled WGS sequence"/>
</dbReference>
<evidence type="ECO:0008006" key="5">
    <source>
        <dbReference type="Google" id="ProtNLM"/>
    </source>
</evidence>
<evidence type="ECO:0000256" key="1">
    <source>
        <dbReference type="ARBA" id="ARBA00022676"/>
    </source>
</evidence>
<dbReference type="InterPro" id="IPR051199">
    <property type="entry name" value="LPS_LOS_Heptosyltrfase"/>
</dbReference>
<keyword evidence="2" id="KW-0808">Transferase</keyword>
<dbReference type="InterPro" id="IPR002201">
    <property type="entry name" value="Glyco_trans_9"/>
</dbReference>
<dbReference type="PANTHER" id="PTHR30160">
    <property type="entry name" value="TETRAACYLDISACCHARIDE 4'-KINASE-RELATED"/>
    <property type="match status" value="1"/>
</dbReference>
<comment type="caution">
    <text evidence="3">The sequence shown here is derived from an EMBL/GenBank/DDBJ whole genome shotgun (WGS) entry which is preliminary data.</text>
</comment>
<dbReference type="EMBL" id="MBUA01000001">
    <property type="protein sequence ID" value="MBC6489426.1"/>
    <property type="molecule type" value="Genomic_DNA"/>
</dbReference>
<evidence type="ECO:0000313" key="4">
    <source>
        <dbReference type="Proteomes" id="UP000765802"/>
    </source>
</evidence>
<name>A0ABR7M447_9BACT</name>
<dbReference type="PANTHER" id="PTHR30160:SF7">
    <property type="entry name" value="ADP-HEPTOSE--LPS HEPTOSYLTRANSFERASE 2"/>
    <property type="match status" value="1"/>
</dbReference>
<gene>
    <name evidence="3" type="ORF">BC349_00470</name>
</gene>
<proteinExistence type="predicted"/>
<protein>
    <recommendedName>
        <fullName evidence="5">Glycosyltransferase family 9 protein</fullName>
    </recommendedName>
</protein>
<dbReference type="SUPFAM" id="SSF53756">
    <property type="entry name" value="UDP-Glycosyltransferase/glycogen phosphorylase"/>
    <property type="match status" value="1"/>
</dbReference>
<accession>A0ABR7M447</accession>
<sequence length="312" mass="35209">MPEKEQVLIIKTSAIGDVVRTTAVLNAFPDAVITWLTNENCFPLFEADNGGNINIQNINAVPGSVLTGNYNLVLSLEEDKCCAELAGTIRTKKFTGVYWDGSLNYTEDAAPWFDMSLISKYGKEYANRLKMANQKTYQEFLFGMIGKPFTGQPYKIFQPPAERNINRIGIESAAGNRWPNKRWAGYKNLADMLAASGFEIMFFERKDHLRQYMAEIASCGIIVSGDTLAMHLALGFRLPVVSIFNCTSPAEIYDYNLLRKIVNPRLNDFFYATTSNPDLISLIPADQVFQEVIKSWQHWYRYAPQTKDTASS</sequence>
<organism evidence="3 4">
    <name type="scientific">Flavihumibacter stibioxidans</name>
    <dbReference type="NCBI Taxonomy" id="1834163"/>
    <lineage>
        <taxon>Bacteria</taxon>
        <taxon>Pseudomonadati</taxon>
        <taxon>Bacteroidota</taxon>
        <taxon>Chitinophagia</taxon>
        <taxon>Chitinophagales</taxon>
        <taxon>Chitinophagaceae</taxon>
        <taxon>Flavihumibacter</taxon>
    </lineage>
</organism>
<dbReference type="Pfam" id="PF01075">
    <property type="entry name" value="Glyco_transf_9"/>
    <property type="match status" value="1"/>
</dbReference>
<reference evidence="3 4" key="1">
    <citation type="submission" date="2016-07" db="EMBL/GenBank/DDBJ databases">
        <title>Genome analysis of Flavihumibacter stibioxidans YS-17.</title>
        <authorList>
            <person name="Shi K."/>
            <person name="Han Y."/>
            <person name="Wang G."/>
        </authorList>
    </citation>
    <scope>NUCLEOTIDE SEQUENCE [LARGE SCALE GENOMIC DNA]</scope>
    <source>
        <strain evidence="3 4">YS-17</strain>
    </source>
</reference>
<evidence type="ECO:0000313" key="3">
    <source>
        <dbReference type="EMBL" id="MBC6489426.1"/>
    </source>
</evidence>
<keyword evidence="4" id="KW-1185">Reference proteome</keyword>
<evidence type="ECO:0000256" key="2">
    <source>
        <dbReference type="ARBA" id="ARBA00022679"/>
    </source>
</evidence>
<dbReference type="RefSeq" id="WP_187254787.1">
    <property type="nucleotide sequence ID" value="NZ_JBHULF010000006.1"/>
</dbReference>